<dbReference type="GO" id="GO:0007264">
    <property type="term" value="P:small GTPase-mediated signal transduction"/>
    <property type="evidence" value="ECO:0007669"/>
    <property type="project" value="TreeGrafter"/>
</dbReference>
<dbReference type="PROSITE" id="PS50191">
    <property type="entry name" value="CRAL_TRIO"/>
    <property type="match status" value="1"/>
</dbReference>
<evidence type="ECO:0000259" key="2">
    <source>
        <dbReference type="PROSITE" id="PS50191"/>
    </source>
</evidence>
<protein>
    <recommendedName>
        <fullName evidence="6">CRAL/TRIO domain-containing protein</fullName>
    </recommendedName>
</protein>
<feature type="compositionally biased region" description="Polar residues" evidence="1">
    <location>
        <begin position="668"/>
        <end position="677"/>
    </location>
</feature>
<name>A0A6J3LWU9_9PEZI</name>
<dbReference type="Proteomes" id="UP000504637">
    <property type="component" value="Unplaced"/>
</dbReference>
<dbReference type="GeneID" id="54366449"/>
<dbReference type="OrthoDB" id="410651at2759"/>
<feature type="region of interest" description="Disordered" evidence="1">
    <location>
        <begin position="731"/>
        <end position="837"/>
    </location>
</feature>
<dbReference type="PANTHER" id="PTHR45808">
    <property type="entry name" value="RHO GTPASE-ACTIVATING PROTEIN 68F"/>
    <property type="match status" value="1"/>
</dbReference>
<feature type="compositionally biased region" description="Low complexity" evidence="1">
    <location>
        <begin position="678"/>
        <end position="699"/>
    </location>
</feature>
<dbReference type="InterPro" id="IPR008936">
    <property type="entry name" value="Rho_GTPase_activation_prot"/>
</dbReference>
<dbReference type="SMART" id="SM00324">
    <property type="entry name" value="RhoGAP"/>
    <property type="match status" value="1"/>
</dbReference>
<dbReference type="SUPFAM" id="SSF48350">
    <property type="entry name" value="GTPase activation domain, GAP"/>
    <property type="match status" value="1"/>
</dbReference>
<dbReference type="Gene3D" id="1.10.555.10">
    <property type="entry name" value="Rho GTPase activation protein"/>
    <property type="match status" value="1"/>
</dbReference>
<feature type="domain" description="Rho-GAP" evidence="3">
    <location>
        <begin position="218"/>
        <end position="435"/>
    </location>
</feature>
<accession>A0A6J3LWU9</accession>
<dbReference type="Pfam" id="PF00620">
    <property type="entry name" value="RhoGAP"/>
    <property type="match status" value="1"/>
</dbReference>
<feature type="compositionally biased region" description="Low complexity" evidence="1">
    <location>
        <begin position="519"/>
        <end position="529"/>
    </location>
</feature>
<dbReference type="CDD" id="cd00170">
    <property type="entry name" value="SEC14"/>
    <property type="match status" value="1"/>
</dbReference>
<feature type="compositionally biased region" description="Low complexity" evidence="1">
    <location>
        <begin position="779"/>
        <end position="792"/>
    </location>
</feature>
<reference evidence="5" key="3">
    <citation type="submission" date="2025-08" db="UniProtKB">
        <authorList>
            <consortium name="RefSeq"/>
        </authorList>
    </citation>
    <scope>IDENTIFICATION</scope>
    <source>
        <strain evidence="5">CBS 342.82</strain>
    </source>
</reference>
<keyword evidence="4" id="KW-1185">Reference proteome</keyword>
<evidence type="ECO:0000313" key="5">
    <source>
        <dbReference type="RefSeq" id="XP_033457164.1"/>
    </source>
</evidence>
<sequence>MRSALQAAAQLRSARGNNPTIQSVPPAETSHEYVPELAAAAASILYRSPIPSRGRSIYILNAAAFPDANEVDYDSLLSYVLARLPDENELIAGAEYEIVFFAGGQTDSATSEKKQGANTGWYLQAYHVLSRATRKKLQRLYIVHPRTWVRVLISIFGTIVSPKFRRKIVHVNSLTALAQHLPIENLLIPPSAYLQDRKVSPDIHVPEATGTRAFASRRPLPKSLTTGQTRLPRVLRETTTFILLPHNIREEGLFRIPPHTTLIGVLKEAYDRGQKFIVWKEKGAVFAPPGIDLSLINEIRLEDTYGVHLAASLTKAWYRDLREPIFMESSYSFVREKFQDTHKAVTLEDLTDLLLPSSELSPLSATAREILSRHLLPMLSKVASHESNNKMNAENLAICFSMCLVCGSNQLEDGKMSMIIKRIVQAAIENWAALQKAMDTSADSFNSDIAGPKDHRDYEDPLEAEWPAKASYEDDAQSQSSHRIIMAGGDASRTNSSDGTYAPPLPVRRARTTSTINDASNQQNGSSAQQPPPVPKRRPTASSTAPSRSVTDPPRYSTVFDADGISIHSPDSPIIITPADGFAPSRAEFLRNHQYGSDMKKVPPLPIIGTTDSQTPESTTPTESSAALLARMAAQQAATNLSQKLTINSSPTPPDVTVSPADDDSSTKASHLTTSTHSAPPISRRPSFPASASSTSSTPAPRPMEIHSLSKPVHGTTPPVVITHAAMFGNNEKLPNANNSQITPRHRAPSPGLLKRMASMDTINPQPFQTSPSQQDNNPPYSTSLSTLSPTPTSTPPLPQQSTFSPASQPQRSKSLTTPTQNSSALKPRSVINSLRKTSVEDLRRIYEERASTVGGLERVAADQRRRSVMADGTAT</sequence>
<reference evidence="5" key="2">
    <citation type="submission" date="2020-04" db="EMBL/GenBank/DDBJ databases">
        <authorList>
            <consortium name="NCBI Genome Project"/>
        </authorList>
    </citation>
    <scope>NUCLEOTIDE SEQUENCE</scope>
    <source>
        <strain evidence="5">CBS 342.82</strain>
    </source>
</reference>
<dbReference type="CDD" id="cd00159">
    <property type="entry name" value="RhoGAP"/>
    <property type="match status" value="1"/>
</dbReference>
<dbReference type="PROSITE" id="PS50238">
    <property type="entry name" value="RHOGAP"/>
    <property type="match status" value="1"/>
</dbReference>
<evidence type="ECO:0000259" key="3">
    <source>
        <dbReference type="PROSITE" id="PS50238"/>
    </source>
</evidence>
<dbReference type="PANTHER" id="PTHR45808:SF2">
    <property type="entry name" value="RHO GTPASE-ACTIVATING PROTEIN 68F"/>
    <property type="match status" value="1"/>
</dbReference>
<dbReference type="GO" id="GO:0005737">
    <property type="term" value="C:cytoplasm"/>
    <property type="evidence" value="ECO:0007669"/>
    <property type="project" value="TreeGrafter"/>
</dbReference>
<feature type="compositionally biased region" description="Polar residues" evidence="1">
    <location>
        <begin position="807"/>
        <end position="837"/>
    </location>
</feature>
<feature type="region of interest" description="Disordered" evidence="1">
    <location>
        <begin position="643"/>
        <end position="717"/>
    </location>
</feature>
<organism evidence="5">
    <name type="scientific">Dissoconium aciculare CBS 342.82</name>
    <dbReference type="NCBI Taxonomy" id="1314786"/>
    <lineage>
        <taxon>Eukaryota</taxon>
        <taxon>Fungi</taxon>
        <taxon>Dikarya</taxon>
        <taxon>Ascomycota</taxon>
        <taxon>Pezizomycotina</taxon>
        <taxon>Dothideomycetes</taxon>
        <taxon>Dothideomycetidae</taxon>
        <taxon>Mycosphaerellales</taxon>
        <taxon>Dissoconiaceae</taxon>
        <taxon>Dissoconium</taxon>
    </lineage>
</organism>
<evidence type="ECO:0000313" key="4">
    <source>
        <dbReference type="Proteomes" id="UP000504637"/>
    </source>
</evidence>
<dbReference type="InterPro" id="IPR001251">
    <property type="entry name" value="CRAL-TRIO_dom"/>
</dbReference>
<proteinExistence type="predicted"/>
<feature type="compositionally biased region" description="Polar residues" evidence="1">
    <location>
        <begin position="540"/>
        <end position="550"/>
    </location>
</feature>
<dbReference type="GO" id="GO:0005096">
    <property type="term" value="F:GTPase activator activity"/>
    <property type="evidence" value="ECO:0007669"/>
    <property type="project" value="TreeGrafter"/>
</dbReference>
<evidence type="ECO:0008006" key="6">
    <source>
        <dbReference type="Google" id="ProtNLM"/>
    </source>
</evidence>
<evidence type="ECO:0000256" key="1">
    <source>
        <dbReference type="SAM" id="MobiDB-lite"/>
    </source>
</evidence>
<feature type="region of interest" description="Disordered" evidence="1">
    <location>
        <begin position="516"/>
        <end position="564"/>
    </location>
</feature>
<gene>
    <name evidence="5" type="ORF">K489DRAFT_47518</name>
</gene>
<dbReference type="Pfam" id="PF13716">
    <property type="entry name" value="CRAL_TRIO_2"/>
    <property type="match status" value="1"/>
</dbReference>
<feature type="domain" description="CRAL-TRIO" evidence="2">
    <location>
        <begin position="34"/>
        <end position="189"/>
    </location>
</feature>
<dbReference type="InterPro" id="IPR000198">
    <property type="entry name" value="RhoGAP_dom"/>
</dbReference>
<dbReference type="SUPFAM" id="SSF52087">
    <property type="entry name" value="CRAL/TRIO domain"/>
    <property type="match status" value="1"/>
</dbReference>
<dbReference type="Gene3D" id="3.40.525.10">
    <property type="entry name" value="CRAL-TRIO lipid binding domain"/>
    <property type="match status" value="1"/>
</dbReference>
<dbReference type="InterPro" id="IPR036865">
    <property type="entry name" value="CRAL-TRIO_dom_sf"/>
</dbReference>
<reference evidence="5" key="1">
    <citation type="submission" date="2020-01" db="EMBL/GenBank/DDBJ databases">
        <authorList>
            <consortium name="DOE Joint Genome Institute"/>
            <person name="Haridas S."/>
            <person name="Albert R."/>
            <person name="Binder M."/>
            <person name="Bloem J."/>
            <person name="Labutti K."/>
            <person name="Salamov A."/>
            <person name="Andreopoulos B."/>
            <person name="Baker S.E."/>
            <person name="Barry K."/>
            <person name="Bills G."/>
            <person name="Bluhm B.H."/>
            <person name="Cannon C."/>
            <person name="Castanera R."/>
            <person name="Culley D.E."/>
            <person name="Daum C."/>
            <person name="Ezra D."/>
            <person name="Gonzalez J.B."/>
            <person name="Henrissat B."/>
            <person name="Kuo A."/>
            <person name="Liang C."/>
            <person name="Lipzen A."/>
            <person name="Lutzoni F."/>
            <person name="Magnuson J."/>
            <person name="Mondo S."/>
            <person name="Nolan M."/>
            <person name="Ohm R."/>
            <person name="Pangilinan J."/>
            <person name="Park H.-J."/>
            <person name="Ramirez L."/>
            <person name="Alfaro M."/>
            <person name="Sun H."/>
            <person name="Tritt A."/>
            <person name="Yoshinaga Y."/>
            <person name="Zwiers L.-H."/>
            <person name="Turgeon B.G."/>
            <person name="Goodwin S.B."/>
            <person name="Spatafora J.W."/>
            <person name="Crous P.W."/>
            <person name="Grigoriev I.V."/>
        </authorList>
    </citation>
    <scope>NUCLEOTIDE SEQUENCE</scope>
    <source>
        <strain evidence="5">CBS 342.82</strain>
    </source>
</reference>
<dbReference type="RefSeq" id="XP_033457164.1">
    <property type="nucleotide sequence ID" value="XM_033608649.1"/>
</dbReference>
<feature type="compositionally biased region" description="Polar residues" evidence="1">
    <location>
        <begin position="761"/>
        <end position="778"/>
    </location>
</feature>
<dbReference type="AlphaFoldDB" id="A0A6J3LWU9"/>